<reference evidence="1 2" key="1">
    <citation type="submission" date="2017-01" db="EMBL/GenBank/DDBJ databases">
        <title>Novel large sulfur bacteria in the metagenomes of groundwater-fed chemosynthetic microbial mats in the Lake Huron basin.</title>
        <authorList>
            <person name="Sharrar A.M."/>
            <person name="Flood B.E."/>
            <person name="Bailey J.V."/>
            <person name="Jones D.S."/>
            <person name="Biddanda B."/>
            <person name="Ruberg S.A."/>
            <person name="Marcus D.N."/>
            <person name="Dick G.J."/>
        </authorList>
    </citation>
    <scope>NUCLEOTIDE SEQUENCE [LARGE SCALE GENOMIC DNA]</scope>
    <source>
        <strain evidence="1">A8</strain>
    </source>
</reference>
<comment type="caution">
    <text evidence="1">The sequence shown here is derived from an EMBL/GenBank/DDBJ whole genome shotgun (WGS) entry which is preliminary data.</text>
</comment>
<evidence type="ECO:0008006" key="3">
    <source>
        <dbReference type="Google" id="ProtNLM"/>
    </source>
</evidence>
<organism evidence="1 2">
    <name type="scientific">Thiothrix lacustris</name>
    <dbReference type="NCBI Taxonomy" id="525917"/>
    <lineage>
        <taxon>Bacteria</taxon>
        <taxon>Pseudomonadati</taxon>
        <taxon>Pseudomonadota</taxon>
        <taxon>Gammaproteobacteria</taxon>
        <taxon>Thiotrichales</taxon>
        <taxon>Thiotrichaceae</taxon>
        <taxon>Thiothrix</taxon>
    </lineage>
</organism>
<evidence type="ECO:0000313" key="2">
    <source>
        <dbReference type="Proteomes" id="UP000192491"/>
    </source>
</evidence>
<sequence>MMVNTPVILLSDAGPLITLAYADALDVLLLPGWSVQMVDMVLHEVTRNSTPTSQKIAQWVQVHQLTVLETSVFHRYNTTLASGHTPRKANLGELAVQEIMTNFALTSPAPTGVFLFEDHKIARSSFLLPDHCHKISTRAFLQFLEQKGWLESATQIERQAIQAGRAFSQLRFPDK</sequence>
<accession>A0A1Y1QLN8</accession>
<dbReference type="AlphaFoldDB" id="A0A1Y1QLN8"/>
<proteinExistence type="predicted"/>
<gene>
    <name evidence="1" type="ORF">BWK73_24745</name>
</gene>
<protein>
    <recommendedName>
        <fullName evidence="3">DUF3368 domain-containing protein</fullName>
    </recommendedName>
</protein>
<evidence type="ECO:0000313" key="1">
    <source>
        <dbReference type="EMBL" id="OQX08657.1"/>
    </source>
</evidence>
<name>A0A1Y1QLN8_9GAMM</name>
<dbReference type="Proteomes" id="UP000192491">
    <property type="component" value="Unassembled WGS sequence"/>
</dbReference>
<dbReference type="EMBL" id="MTEJ01000169">
    <property type="protein sequence ID" value="OQX08657.1"/>
    <property type="molecule type" value="Genomic_DNA"/>
</dbReference>